<feature type="region of interest" description="Disordered" evidence="1">
    <location>
        <begin position="1"/>
        <end position="26"/>
    </location>
</feature>
<dbReference type="RefSeq" id="WP_165110489.1">
    <property type="nucleotide sequence ID" value="NZ_JAALAA010000006.1"/>
</dbReference>
<evidence type="ECO:0000313" key="3">
    <source>
        <dbReference type="Proteomes" id="UP000483261"/>
    </source>
</evidence>
<feature type="compositionally biased region" description="Pro residues" evidence="1">
    <location>
        <begin position="1"/>
        <end position="11"/>
    </location>
</feature>
<evidence type="ECO:0000256" key="1">
    <source>
        <dbReference type="SAM" id="MobiDB-lite"/>
    </source>
</evidence>
<dbReference type="EMBL" id="JAALAA010000006">
    <property type="protein sequence ID" value="NGN92727.1"/>
    <property type="molecule type" value="Genomic_DNA"/>
</dbReference>
<name>A0A6M1R8N1_9ACTN</name>
<protein>
    <submittedName>
        <fullName evidence="2">Uncharacterized protein</fullName>
    </submittedName>
</protein>
<sequence>THPGHPLPPARPVMAGPGPVRPAAPRPPAGGLYRRLGVAAGIGVLTISLTGCSMPASVELEQASKVSLRKDAVADLMKDWNKRNNKAIKANQPGRWDAEAWAQADSGPVLAKDQLTSTANKSFDVRDRPPTWVGVPGRVWSVQLHEYPMWAVVEVNVKGEKKAKLTRLAVYEQQDALSPWKVRSSLGVKKKAVPPEVEGAAPASAAVTKRVEEVAAKIDAYLEKPKRIDGLNGFKKLAAPGAEIAAYASDMGVDLVRTTAEPFDATSTRIVQTPEGALVMLDFTTDTIVGGQDGEWEWNPPYDEFRSRAGKNLSIRSAVSVAVLVPTDGDPSVLGVEYGEIMGAKVKN</sequence>
<dbReference type="Proteomes" id="UP000483261">
    <property type="component" value="Unassembled WGS sequence"/>
</dbReference>
<organism evidence="2 3">
    <name type="scientific">Nocardioides turkmenicus</name>
    <dbReference type="NCBI Taxonomy" id="2711220"/>
    <lineage>
        <taxon>Bacteria</taxon>
        <taxon>Bacillati</taxon>
        <taxon>Actinomycetota</taxon>
        <taxon>Actinomycetes</taxon>
        <taxon>Propionibacteriales</taxon>
        <taxon>Nocardioidaceae</taxon>
        <taxon>Nocardioides</taxon>
    </lineage>
</organism>
<keyword evidence="3" id="KW-1185">Reference proteome</keyword>
<accession>A0A6M1R8N1</accession>
<comment type="caution">
    <text evidence="2">The sequence shown here is derived from an EMBL/GenBank/DDBJ whole genome shotgun (WGS) entry which is preliminary data.</text>
</comment>
<gene>
    <name evidence="2" type="ORF">G5C66_08255</name>
</gene>
<reference evidence="2 3" key="1">
    <citation type="submission" date="2020-02" db="EMBL/GenBank/DDBJ databases">
        <title>Whole-genome analyses of novel actinobacteria.</title>
        <authorList>
            <person name="Sahin N."/>
        </authorList>
    </citation>
    <scope>NUCLEOTIDE SEQUENCE [LARGE SCALE GENOMIC DNA]</scope>
    <source>
        <strain evidence="2 3">KC13</strain>
    </source>
</reference>
<evidence type="ECO:0000313" key="2">
    <source>
        <dbReference type="EMBL" id="NGN92727.1"/>
    </source>
</evidence>
<proteinExistence type="predicted"/>
<dbReference type="AlphaFoldDB" id="A0A6M1R8N1"/>
<feature type="non-terminal residue" evidence="2">
    <location>
        <position position="1"/>
    </location>
</feature>